<sequence length="126" mass="14693">MKINSNLGIWMDHSTANLIDINSKHKDQSIVSQFTSETKEDALNRSESLMHNKRQQMQGKYYDKIGAQILKYKHVLLFGPTNAKVELHNYLNKDSHFKNIEIDMESSENITHNEQLAYVKNHFETV</sequence>
<dbReference type="RefSeq" id="WP_382381218.1">
    <property type="nucleotide sequence ID" value="NZ_JBHMEZ010000003.1"/>
</dbReference>
<accession>A0ABV5EY70</accession>
<reference evidence="1 2" key="1">
    <citation type="submission" date="2024-09" db="EMBL/GenBank/DDBJ databases">
        <authorList>
            <person name="Sun Q."/>
            <person name="Mori K."/>
        </authorList>
    </citation>
    <scope>NUCLEOTIDE SEQUENCE [LARGE SCALE GENOMIC DNA]</scope>
    <source>
        <strain evidence="1 2">CECT 8286</strain>
    </source>
</reference>
<comment type="caution">
    <text evidence="1">The sequence shown here is derived from an EMBL/GenBank/DDBJ whole genome shotgun (WGS) entry which is preliminary data.</text>
</comment>
<proteinExistence type="predicted"/>
<dbReference type="Gene3D" id="3.30.420.60">
    <property type="entry name" value="eRF1 domain 2"/>
    <property type="match status" value="1"/>
</dbReference>
<evidence type="ECO:0000313" key="2">
    <source>
        <dbReference type="Proteomes" id="UP001589605"/>
    </source>
</evidence>
<evidence type="ECO:0000313" key="1">
    <source>
        <dbReference type="EMBL" id="MFB9052135.1"/>
    </source>
</evidence>
<gene>
    <name evidence="1" type="ORF">ACFFVB_03500</name>
</gene>
<organism evidence="1 2">
    <name type="scientific">Formosa undariae</name>
    <dbReference type="NCBI Taxonomy" id="1325436"/>
    <lineage>
        <taxon>Bacteria</taxon>
        <taxon>Pseudomonadati</taxon>
        <taxon>Bacteroidota</taxon>
        <taxon>Flavobacteriia</taxon>
        <taxon>Flavobacteriales</taxon>
        <taxon>Flavobacteriaceae</taxon>
        <taxon>Formosa</taxon>
    </lineage>
</organism>
<protein>
    <submittedName>
        <fullName evidence="1">Uncharacterized protein</fullName>
    </submittedName>
</protein>
<dbReference type="Proteomes" id="UP001589605">
    <property type="component" value="Unassembled WGS sequence"/>
</dbReference>
<keyword evidence="2" id="KW-1185">Reference proteome</keyword>
<dbReference type="EMBL" id="JBHMEZ010000003">
    <property type="protein sequence ID" value="MFB9052135.1"/>
    <property type="molecule type" value="Genomic_DNA"/>
</dbReference>
<dbReference type="SUPFAM" id="SSF53137">
    <property type="entry name" value="Translational machinery components"/>
    <property type="match status" value="1"/>
</dbReference>
<dbReference type="InterPro" id="IPR042226">
    <property type="entry name" value="eFR1_2_sf"/>
</dbReference>
<name>A0ABV5EY70_9FLAO</name>